<proteinExistence type="predicted"/>
<protein>
    <submittedName>
        <fullName evidence="1">Uncharacterized protein</fullName>
    </submittedName>
</protein>
<keyword evidence="2" id="KW-1185">Reference proteome</keyword>
<comment type="caution">
    <text evidence="1">The sequence shown here is derived from an EMBL/GenBank/DDBJ whole genome shotgun (WGS) entry which is preliminary data.</text>
</comment>
<feature type="non-terminal residue" evidence="1">
    <location>
        <position position="1"/>
    </location>
</feature>
<evidence type="ECO:0000313" key="2">
    <source>
        <dbReference type="Proteomes" id="UP001162483"/>
    </source>
</evidence>
<name>A0ABN9CZ23_9NEOB</name>
<dbReference type="EMBL" id="CATNWA010012942">
    <property type="protein sequence ID" value="CAI9564346.1"/>
    <property type="molecule type" value="Genomic_DNA"/>
</dbReference>
<accession>A0ABN9CZ23</accession>
<sequence>ASRSIICLRLGVQWKELCYIIGVSGRNSATSLVSVGGIVPHHWCQWKEYFPIIGDSGSNEAPSLVSVVGTVPHHWCQWEE</sequence>
<reference evidence="1" key="1">
    <citation type="submission" date="2023-05" db="EMBL/GenBank/DDBJ databases">
        <authorList>
            <person name="Stuckert A."/>
        </authorList>
    </citation>
    <scope>NUCLEOTIDE SEQUENCE</scope>
</reference>
<evidence type="ECO:0000313" key="1">
    <source>
        <dbReference type="EMBL" id="CAI9564346.1"/>
    </source>
</evidence>
<dbReference type="Proteomes" id="UP001162483">
    <property type="component" value="Unassembled WGS sequence"/>
</dbReference>
<gene>
    <name evidence="1" type="ORF">SPARVUS_LOCUS5881422</name>
</gene>
<organism evidence="1 2">
    <name type="scientific">Staurois parvus</name>
    <dbReference type="NCBI Taxonomy" id="386267"/>
    <lineage>
        <taxon>Eukaryota</taxon>
        <taxon>Metazoa</taxon>
        <taxon>Chordata</taxon>
        <taxon>Craniata</taxon>
        <taxon>Vertebrata</taxon>
        <taxon>Euteleostomi</taxon>
        <taxon>Amphibia</taxon>
        <taxon>Batrachia</taxon>
        <taxon>Anura</taxon>
        <taxon>Neobatrachia</taxon>
        <taxon>Ranoidea</taxon>
        <taxon>Ranidae</taxon>
        <taxon>Staurois</taxon>
    </lineage>
</organism>